<reference evidence="3 4" key="1">
    <citation type="journal article" date="2008" name="Int. J. Syst. Evol. Microbiol.">
        <title>Nocardioides daphniae sp. nov., isolated from Daphnia cucullata (Crustacea: Cladocera).</title>
        <authorList>
            <person name="Toth E.M."/>
            <person name="Keki Z."/>
            <person name="Homonnay Z.G."/>
            <person name="Borsodi A.K."/>
            <person name="Marialigeti K."/>
            <person name="Schumann P."/>
        </authorList>
    </citation>
    <scope>NUCLEOTIDE SEQUENCE [LARGE SCALE GENOMIC DNA]</scope>
    <source>
        <strain evidence="3 4">JCM 16608</strain>
    </source>
</reference>
<organism evidence="3 4">
    <name type="scientific">Nocardioides daphniae</name>
    <dbReference type="NCBI Taxonomy" id="402297"/>
    <lineage>
        <taxon>Bacteria</taxon>
        <taxon>Bacillati</taxon>
        <taxon>Actinomycetota</taxon>
        <taxon>Actinomycetes</taxon>
        <taxon>Propionibacteriales</taxon>
        <taxon>Nocardioidaceae</taxon>
        <taxon>Nocardioides</taxon>
    </lineage>
</organism>
<keyword evidence="1" id="KW-0472">Membrane</keyword>
<sequence length="221" mass="22766">MNAMLWTRAFLVAAVATALGTTAHVTAGGLLPGPITAVAAFSSLLVIAAAALTTPAGYVRIVVLVGGGQAAVHLLLTVTAGHVAPHAPVAARPVPPLQRARPGGVRDQLAVVPDPDRATTTATPGLQHLVDHVAGTDAPMMAAHLAAAAGVAWWLWRGEQSAWALLALLWGWVTTPTGAPMRCTARARVLSPRPEDRACRLRESIGSISRRGPPLAPMPST</sequence>
<dbReference type="RefSeq" id="WP_135831076.1">
    <property type="nucleotide sequence ID" value="NZ_BMCK01000001.1"/>
</dbReference>
<reference evidence="2" key="5">
    <citation type="submission" date="2024-05" db="EMBL/GenBank/DDBJ databases">
        <authorList>
            <person name="Sun Q."/>
            <person name="Sedlacek I."/>
        </authorList>
    </citation>
    <scope>NUCLEOTIDE SEQUENCE</scope>
    <source>
        <strain evidence="2">CCM 7403</strain>
    </source>
</reference>
<protein>
    <submittedName>
        <fullName evidence="3">Uncharacterized protein</fullName>
    </submittedName>
</protein>
<dbReference type="Proteomes" id="UP000630594">
    <property type="component" value="Unassembled WGS sequence"/>
</dbReference>
<feature type="transmembrane region" description="Helical" evidence="1">
    <location>
        <begin position="33"/>
        <end position="52"/>
    </location>
</feature>
<evidence type="ECO:0000313" key="4">
    <source>
        <dbReference type="Proteomes" id="UP000297025"/>
    </source>
</evidence>
<dbReference type="AlphaFoldDB" id="A0A4P7U7R0"/>
<reference evidence="3" key="4">
    <citation type="submission" date="2019-03" db="EMBL/GenBank/DDBJ databases">
        <authorList>
            <person name="Huang Y."/>
        </authorList>
    </citation>
    <scope>NUCLEOTIDE SEQUENCE</scope>
    <source>
        <strain evidence="3">JCM 16608</strain>
    </source>
</reference>
<keyword evidence="1" id="KW-0812">Transmembrane</keyword>
<gene>
    <name evidence="3" type="ORF">E2C04_00345</name>
    <name evidence="2" type="ORF">GCM10007231_07200</name>
</gene>
<proteinExistence type="predicted"/>
<evidence type="ECO:0000256" key="1">
    <source>
        <dbReference type="SAM" id="Phobius"/>
    </source>
</evidence>
<dbReference type="EMBL" id="BMCK01000001">
    <property type="protein sequence ID" value="GGD10992.1"/>
    <property type="molecule type" value="Genomic_DNA"/>
</dbReference>
<dbReference type="Proteomes" id="UP000297025">
    <property type="component" value="Chromosome"/>
</dbReference>
<dbReference type="KEGG" id="ndp:E2C04_00345"/>
<evidence type="ECO:0000313" key="2">
    <source>
        <dbReference type="EMBL" id="GGD10992.1"/>
    </source>
</evidence>
<name>A0A4P7U7R0_9ACTN</name>
<dbReference type="EMBL" id="CP038462">
    <property type="protein sequence ID" value="QCC76026.1"/>
    <property type="molecule type" value="Genomic_DNA"/>
</dbReference>
<keyword evidence="1" id="KW-1133">Transmembrane helix</keyword>
<keyword evidence="5" id="KW-1185">Reference proteome</keyword>
<evidence type="ECO:0000313" key="3">
    <source>
        <dbReference type="EMBL" id="QCC76026.1"/>
    </source>
</evidence>
<evidence type="ECO:0000313" key="5">
    <source>
        <dbReference type="Proteomes" id="UP000630594"/>
    </source>
</evidence>
<accession>A0A4P7U7R0</accession>
<reference evidence="2" key="2">
    <citation type="journal article" date="2014" name="Int. J. Syst. Evol. Microbiol.">
        <title>Complete genome of a new Firmicutes species belonging to the dominant human colonic microbiota ('Ruminococcus bicirculans') reveals two chromosomes and a selective capacity to utilize plant glucans.</title>
        <authorList>
            <consortium name="NISC Comparative Sequencing Program"/>
            <person name="Wegmann U."/>
            <person name="Louis P."/>
            <person name="Goesmann A."/>
            <person name="Henrissat B."/>
            <person name="Duncan S.H."/>
            <person name="Flint H.J."/>
        </authorList>
    </citation>
    <scope>NUCLEOTIDE SEQUENCE</scope>
    <source>
        <strain evidence="2">CCM 7403</strain>
    </source>
</reference>
<reference evidence="5" key="3">
    <citation type="journal article" date="2019" name="Int. J. Syst. Evol. Microbiol.">
        <title>The Global Catalogue of Microorganisms (GCM) 10K type strain sequencing project: providing services to taxonomists for standard genome sequencing and annotation.</title>
        <authorList>
            <consortium name="The Broad Institute Genomics Platform"/>
            <consortium name="The Broad Institute Genome Sequencing Center for Infectious Disease"/>
            <person name="Wu L."/>
            <person name="Ma J."/>
        </authorList>
    </citation>
    <scope>NUCLEOTIDE SEQUENCE [LARGE SCALE GENOMIC DNA]</scope>
    <source>
        <strain evidence="5">CCM 7403</strain>
    </source>
</reference>